<dbReference type="GO" id="GO:0016289">
    <property type="term" value="F:acyl-CoA hydrolase activity"/>
    <property type="evidence" value="ECO:0007669"/>
    <property type="project" value="TreeGrafter"/>
</dbReference>
<dbReference type="CDD" id="cd03443">
    <property type="entry name" value="PaaI_thioesterase"/>
    <property type="match status" value="1"/>
</dbReference>
<name>I2PZV1_9BACT</name>
<dbReference type="SUPFAM" id="SSF54637">
    <property type="entry name" value="Thioesterase/thiol ester dehydrase-isomerase"/>
    <property type="match status" value="1"/>
</dbReference>
<evidence type="ECO:0000259" key="2">
    <source>
        <dbReference type="Pfam" id="PF03061"/>
    </source>
</evidence>
<dbReference type="InterPro" id="IPR029069">
    <property type="entry name" value="HotDog_dom_sf"/>
</dbReference>
<dbReference type="STRING" id="596152.DesU5LDRAFT_1365"/>
<dbReference type="InterPro" id="IPR052723">
    <property type="entry name" value="Acyl-CoA_thioesterase_PaaI"/>
</dbReference>
<dbReference type="NCBIfam" id="TIGR00369">
    <property type="entry name" value="unchar_dom_1"/>
    <property type="match status" value="1"/>
</dbReference>
<dbReference type="eggNOG" id="COG2050">
    <property type="taxonomic scope" value="Bacteria"/>
</dbReference>
<accession>I2PZV1</accession>
<proteinExistence type="predicted"/>
<protein>
    <recommendedName>
        <fullName evidence="2">Thioesterase domain-containing protein</fullName>
    </recommendedName>
</protein>
<dbReference type="PANTHER" id="PTHR42856:SF1">
    <property type="entry name" value="ACYL-COENZYME A THIOESTERASE PAAI"/>
    <property type="match status" value="1"/>
</dbReference>
<dbReference type="EMBL" id="JH600068">
    <property type="protein sequence ID" value="EIG53057.1"/>
    <property type="molecule type" value="Genomic_DNA"/>
</dbReference>
<evidence type="ECO:0000256" key="1">
    <source>
        <dbReference type="ARBA" id="ARBA00022801"/>
    </source>
</evidence>
<dbReference type="InterPro" id="IPR003736">
    <property type="entry name" value="PAAI_dom"/>
</dbReference>
<dbReference type="OrthoDB" id="32575at2"/>
<organism evidence="3">
    <name type="scientific">Desulfovibrio sp. U5L</name>
    <dbReference type="NCBI Taxonomy" id="596152"/>
    <lineage>
        <taxon>Bacteria</taxon>
        <taxon>Pseudomonadati</taxon>
        <taxon>Thermodesulfobacteriota</taxon>
        <taxon>Desulfovibrionia</taxon>
        <taxon>Desulfovibrionales</taxon>
        <taxon>Desulfovibrionaceae</taxon>
        <taxon>Desulfovibrio</taxon>
    </lineage>
</organism>
<gene>
    <name evidence="3" type="ORF">DesU5LDRAFT_1365</name>
</gene>
<dbReference type="InterPro" id="IPR006683">
    <property type="entry name" value="Thioestr_dom"/>
</dbReference>
<dbReference type="Pfam" id="PF03061">
    <property type="entry name" value="4HBT"/>
    <property type="match status" value="1"/>
</dbReference>
<dbReference type="Gene3D" id="3.10.129.10">
    <property type="entry name" value="Hotdog Thioesterase"/>
    <property type="match status" value="1"/>
</dbReference>
<evidence type="ECO:0000313" key="3">
    <source>
        <dbReference type="EMBL" id="EIG53057.1"/>
    </source>
</evidence>
<dbReference type="HOGENOM" id="CLU_089876_11_2_7"/>
<keyword evidence="1" id="KW-0378">Hydrolase</keyword>
<feature type="domain" description="Thioesterase" evidence="2">
    <location>
        <begin position="43"/>
        <end position="115"/>
    </location>
</feature>
<dbReference type="AlphaFoldDB" id="I2PZV1"/>
<dbReference type="PANTHER" id="PTHR42856">
    <property type="entry name" value="ACYL-COENZYME A THIOESTERASE PAAI"/>
    <property type="match status" value="1"/>
</dbReference>
<reference evidence="3" key="1">
    <citation type="submission" date="2011-11" db="EMBL/GenBank/DDBJ databases">
        <title>Improved High-Quality Draft sequence of Desulfovibrio sp. U5L.</title>
        <authorList>
            <consortium name="US DOE Joint Genome Institute"/>
            <person name="Lucas S."/>
            <person name="Han J."/>
            <person name="Lapidus A."/>
            <person name="Cheng J.-F."/>
            <person name="Goodwin L."/>
            <person name="Pitluck S."/>
            <person name="Peters L."/>
            <person name="Ovchinnikova G."/>
            <person name="Held B."/>
            <person name="Detter J.C."/>
            <person name="Han C."/>
            <person name="Tapia R."/>
            <person name="Land M."/>
            <person name="Hauser L."/>
            <person name="Kyrpides N."/>
            <person name="Ivanova N."/>
            <person name="Pagani I."/>
            <person name="Gabster J."/>
            <person name="Walker C."/>
            <person name="Stolyar S."/>
            <person name="Stahl D."/>
            <person name="Arkin A."/>
            <person name="Dehal P."/>
            <person name="Hazen T."/>
            <person name="Woyke T."/>
        </authorList>
    </citation>
    <scope>NUCLEOTIDE SEQUENCE [LARGE SCALE GENOMIC DNA]</scope>
    <source>
        <strain evidence="3">U5L</strain>
    </source>
</reference>
<sequence length="134" mass="14080">MDMQWFLERDAFATLLGIRLVEAAPGYAKTAMDLTDRHKNGAGVAHGGAVFSLADLAFAVAANSHGKLSLAVAASISYVKAGTGKTLYAEAREVSLGGKMATYAITITNDAGNTIAAFQGTVYRKDMPYTKETA</sequence>